<evidence type="ECO:0000256" key="4">
    <source>
        <dbReference type="ARBA" id="ARBA00022448"/>
    </source>
</evidence>
<feature type="domain" description="ABC transmembrane type-1" evidence="17">
    <location>
        <begin position="85"/>
        <end position="405"/>
    </location>
</feature>
<evidence type="ECO:0000256" key="2">
    <source>
        <dbReference type="ARBA" id="ARBA00007577"/>
    </source>
</evidence>
<keyword evidence="4" id="KW-0813">Transport</keyword>
<evidence type="ECO:0000259" key="17">
    <source>
        <dbReference type="PROSITE" id="PS50929"/>
    </source>
</evidence>
<dbReference type="SUPFAM" id="SSF52540">
    <property type="entry name" value="P-loop containing nucleoside triphosphate hydrolases"/>
    <property type="match status" value="2"/>
</dbReference>
<evidence type="ECO:0000256" key="6">
    <source>
        <dbReference type="ARBA" id="ARBA00022737"/>
    </source>
</evidence>
<feature type="region of interest" description="Disordered" evidence="14">
    <location>
        <begin position="714"/>
        <end position="736"/>
    </location>
</feature>
<evidence type="ECO:0000256" key="8">
    <source>
        <dbReference type="ARBA" id="ARBA00022840"/>
    </source>
</evidence>
<feature type="domain" description="ABC transporter" evidence="16">
    <location>
        <begin position="1080"/>
        <end position="1319"/>
    </location>
</feature>
<keyword evidence="8" id="KW-0067">ATP-binding</keyword>
<dbReference type="GO" id="GO:0005524">
    <property type="term" value="F:ATP binding"/>
    <property type="evidence" value="ECO:0007669"/>
    <property type="project" value="UniProtKB-KW"/>
</dbReference>
<dbReference type="CDD" id="cd18577">
    <property type="entry name" value="ABC_6TM_Pgp_ABCB1_D1_like"/>
    <property type="match status" value="1"/>
</dbReference>
<dbReference type="Pfam" id="PF00664">
    <property type="entry name" value="ABC_membrane"/>
    <property type="match status" value="2"/>
</dbReference>
<dbReference type="SMART" id="SM00382">
    <property type="entry name" value="AAA"/>
    <property type="match status" value="2"/>
</dbReference>
<dbReference type="PROSITE" id="PS50893">
    <property type="entry name" value="ABC_TRANSPORTER_2"/>
    <property type="match status" value="2"/>
</dbReference>
<evidence type="ECO:0000256" key="11">
    <source>
        <dbReference type="ARBA" id="ARBA00023136"/>
    </source>
</evidence>
<dbReference type="GO" id="GO:0016887">
    <property type="term" value="F:ATP hydrolysis activity"/>
    <property type="evidence" value="ECO:0007669"/>
    <property type="project" value="InterPro"/>
</dbReference>
<evidence type="ECO:0000256" key="15">
    <source>
        <dbReference type="SAM" id="Phobius"/>
    </source>
</evidence>
<feature type="transmembrane region" description="Helical" evidence="15">
    <location>
        <begin position="984"/>
        <end position="1004"/>
    </location>
</feature>
<feature type="transmembrane region" description="Helical" evidence="15">
    <location>
        <begin position="335"/>
        <end position="360"/>
    </location>
</feature>
<reference evidence="18" key="1">
    <citation type="submission" date="2023-03" db="EMBL/GenBank/DDBJ databases">
        <title>Chromosome-level genomes of two armyworms, Mythimna separata and Mythimna loreyi, provide insights into the biosynthesis and reception of sex pheromones.</title>
        <authorList>
            <person name="Zhao H."/>
        </authorList>
    </citation>
    <scope>NUCLEOTIDE SEQUENCE</scope>
    <source>
        <strain evidence="18">BeijingLab</strain>
        <tissue evidence="18">Pupa</tissue>
    </source>
</reference>
<evidence type="ECO:0000256" key="12">
    <source>
        <dbReference type="ARBA" id="ARBA00023180"/>
    </source>
</evidence>
<feature type="transmembrane region" description="Helical" evidence="15">
    <location>
        <begin position="372"/>
        <end position="390"/>
    </location>
</feature>
<evidence type="ECO:0000256" key="13">
    <source>
        <dbReference type="ARBA" id="ARBA00034018"/>
    </source>
</evidence>
<dbReference type="EMBL" id="JARGEI010000007">
    <property type="protein sequence ID" value="KAJ8728615.1"/>
    <property type="molecule type" value="Genomic_DNA"/>
</dbReference>
<name>A0AAD8DWF0_MYTSE</name>
<dbReference type="PROSITE" id="PS50929">
    <property type="entry name" value="ABC_TM1F"/>
    <property type="match status" value="2"/>
</dbReference>
<evidence type="ECO:0000256" key="9">
    <source>
        <dbReference type="ARBA" id="ARBA00022967"/>
    </source>
</evidence>
<dbReference type="FunFam" id="3.40.50.300:FF:001370">
    <property type="entry name" value="p-GlycoProtein related"/>
    <property type="match status" value="1"/>
</dbReference>
<dbReference type="PANTHER" id="PTHR43394">
    <property type="entry name" value="ATP-DEPENDENT PERMEASE MDL1, MITOCHONDRIAL"/>
    <property type="match status" value="1"/>
</dbReference>
<dbReference type="GO" id="GO:0017085">
    <property type="term" value="P:response to insecticide"/>
    <property type="evidence" value="ECO:0007669"/>
    <property type="project" value="UniProtKB-ARBA"/>
</dbReference>
<feature type="transmembrane region" description="Helical" evidence="15">
    <location>
        <begin position="81"/>
        <end position="105"/>
    </location>
</feature>
<dbReference type="InterPro" id="IPR017871">
    <property type="entry name" value="ABC_transporter-like_CS"/>
</dbReference>
<comment type="catalytic activity">
    <reaction evidence="13">
        <text>ATP + H2O + xenobioticSide 1 = ADP + phosphate + xenobioticSide 2.</text>
        <dbReference type="EC" id="7.6.2.2"/>
    </reaction>
</comment>
<feature type="transmembrane region" description="Helical" evidence="15">
    <location>
        <begin position="1024"/>
        <end position="1049"/>
    </location>
</feature>
<feature type="compositionally biased region" description="Basic and acidic residues" evidence="14">
    <location>
        <begin position="683"/>
        <end position="700"/>
    </location>
</feature>
<dbReference type="InterPro" id="IPR036640">
    <property type="entry name" value="ABC1_TM_sf"/>
</dbReference>
<evidence type="ECO:0000256" key="14">
    <source>
        <dbReference type="SAM" id="MobiDB-lite"/>
    </source>
</evidence>
<organism evidence="18 19">
    <name type="scientific">Mythimna separata</name>
    <name type="common">Oriental armyworm</name>
    <name type="synonym">Pseudaletia separata</name>
    <dbReference type="NCBI Taxonomy" id="271217"/>
    <lineage>
        <taxon>Eukaryota</taxon>
        <taxon>Metazoa</taxon>
        <taxon>Ecdysozoa</taxon>
        <taxon>Arthropoda</taxon>
        <taxon>Hexapoda</taxon>
        <taxon>Insecta</taxon>
        <taxon>Pterygota</taxon>
        <taxon>Neoptera</taxon>
        <taxon>Endopterygota</taxon>
        <taxon>Lepidoptera</taxon>
        <taxon>Glossata</taxon>
        <taxon>Ditrysia</taxon>
        <taxon>Noctuoidea</taxon>
        <taxon>Noctuidae</taxon>
        <taxon>Noctuinae</taxon>
        <taxon>Hadenini</taxon>
        <taxon>Mythimna</taxon>
    </lineage>
</organism>
<evidence type="ECO:0000256" key="10">
    <source>
        <dbReference type="ARBA" id="ARBA00022989"/>
    </source>
</evidence>
<dbReference type="InterPro" id="IPR027417">
    <property type="entry name" value="P-loop_NTPase"/>
</dbReference>
<dbReference type="GO" id="GO:0008559">
    <property type="term" value="F:ABC-type xenobiotic transporter activity"/>
    <property type="evidence" value="ECO:0007669"/>
    <property type="project" value="UniProtKB-EC"/>
</dbReference>
<evidence type="ECO:0000313" key="18">
    <source>
        <dbReference type="EMBL" id="KAJ8728615.1"/>
    </source>
</evidence>
<evidence type="ECO:0000256" key="3">
    <source>
        <dbReference type="ARBA" id="ARBA00012191"/>
    </source>
</evidence>
<keyword evidence="19" id="KW-1185">Reference proteome</keyword>
<dbReference type="PROSITE" id="PS00211">
    <property type="entry name" value="ABC_TRANSPORTER_1"/>
    <property type="match status" value="2"/>
</dbReference>
<keyword evidence="9" id="KW-1278">Translocase</keyword>
<feature type="transmembrane region" description="Helical" evidence="15">
    <location>
        <begin position="258"/>
        <end position="277"/>
    </location>
</feature>
<dbReference type="Pfam" id="PF00005">
    <property type="entry name" value="ABC_tran"/>
    <property type="match status" value="2"/>
</dbReference>
<feature type="domain" description="ABC transmembrane type-1" evidence="17">
    <location>
        <begin position="757"/>
        <end position="1044"/>
    </location>
</feature>
<proteinExistence type="inferred from homology"/>
<dbReference type="GO" id="GO:0097254">
    <property type="term" value="P:renal tubular secretion"/>
    <property type="evidence" value="ECO:0007669"/>
    <property type="project" value="UniProtKB-ARBA"/>
</dbReference>
<feature type="transmembrane region" description="Helical" evidence="15">
    <location>
        <begin position="234"/>
        <end position="252"/>
    </location>
</feature>
<keyword evidence="5 15" id="KW-0812">Transmembrane</keyword>
<comment type="caution">
    <text evidence="18">The sequence shown here is derived from an EMBL/GenBank/DDBJ whole genome shotgun (WGS) entry which is preliminary data.</text>
</comment>
<dbReference type="InterPro" id="IPR039421">
    <property type="entry name" value="Type_1_exporter"/>
</dbReference>
<keyword evidence="6" id="KW-0677">Repeat</keyword>
<dbReference type="Gene3D" id="1.20.1560.10">
    <property type="entry name" value="ABC transporter type 1, transmembrane domain"/>
    <property type="match status" value="2"/>
</dbReference>
<dbReference type="InterPro" id="IPR011527">
    <property type="entry name" value="ABC1_TM_dom"/>
</dbReference>
<keyword evidence="10 15" id="KW-1133">Transmembrane helix</keyword>
<dbReference type="Gene3D" id="3.40.50.300">
    <property type="entry name" value="P-loop containing nucleotide triphosphate hydrolases"/>
    <property type="match status" value="2"/>
</dbReference>
<dbReference type="GO" id="GO:0090374">
    <property type="term" value="P:oligopeptide export from mitochondrion"/>
    <property type="evidence" value="ECO:0007669"/>
    <property type="project" value="TreeGrafter"/>
</dbReference>
<dbReference type="PANTHER" id="PTHR43394:SF27">
    <property type="entry name" value="ATP-DEPENDENT TRANSLOCASE ABCB1-LIKE"/>
    <property type="match status" value="1"/>
</dbReference>
<feature type="domain" description="ABC transporter" evidence="16">
    <location>
        <begin position="439"/>
        <end position="675"/>
    </location>
</feature>
<evidence type="ECO:0000313" key="19">
    <source>
        <dbReference type="Proteomes" id="UP001231518"/>
    </source>
</evidence>
<dbReference type="SUPFAM" id="SSF90123">
    <property type="entry name" value="ABC transporter transmembrane region"/>
    <property type="match status" value="2"/>
</dbReference>
<keyword evidence="12" id="KW-0325">Glycoprotein</keyword>
<evidence type="ECO:0000256" key="7">
    <source>
        <dbReference type="ARBA" id="ARBA00022741"/>
    </source>
</evidence>
<sequence length="1329" mass="145284">MKRDDSAKSFTKYAQRRMSGQGASFALAGWRQNSLTISSVAQNSAFLAEKLANAEAEKEERLQAEPVSWAQLYRYAKAQEILFLLIAVIFACINGFFVPLGTIIYGEFTSLLIDRTIMTGTSTETLTIAWFGGGEILTNASRAKNREALIQDSQAFGIGCVVFSIGQFIVAAISVDIFNYMALRQVDRLKALFLRAVLRQDMTWYDLNTSMNFATKVSDDIEKFREGIAEKVPIFIYLVMSFVTSVIISFVYGWELTLVLLSCTPVVIATTAVVAKVQSSLTSQELRAYSIAGVIAEEVLSAIRTVVAFGGQEKEIDRYARRLAPAKKMGLKKGIFAGIGSGVMWFIIYATYALAFWYGVGLIIASRHEEKPIYTPAVLMIVFFSVLQGAQNVGLTAPHMEAISTARASAASVYNVIDRTPEIDVFSTEGEKPTLDGDIEFKDVHFHYPARKDVEVLNGLNLKINRNETVALVGSSGCGKSTVLQLIQRMYDPNSGKVVATQYDLRNLNVKHYRNHIAVVGQEPVLFAGTIRDNIRLSNPAATDAEIIRAAKAGHCHDFIKTLPDGYDTMIGERGAQLSGGQKQRIAIARALVRKPKILLLDEATSALDSSSEAKVQRALDAAAHGRTTVMVSHRLATVLNADRIVFMDKGQVVEEGTYSELIAKKGRFYQLNKENQVETGDVEPKPADEKTEKKTKPKLEKIKSIDSADTISTISASSGSSTSDKDAVPEEDKEVEFNPTTWQIMQLCAPEKWLMVAGVFAAVAVGSSFPTFAILFGETYGYLESPDDDWVRGQTNVIAVLFLGVGVYTGVGIFFQLFIFNLTGVRLTARLRVAAFRAMLQQEIGWFDHPNNGVGALSARLASDAAAVQGATGTRIGALMQASATIVIGIILSMYFTWKMTLVSLISVPMVIGAVVIEGRVLSVGLALVREASYKATTIATEAITNIKTVCAFCGEEGVMTRYHDAFVDGRLQASKSLRWRGCVFAFGQTAPVAGYALSLWYGGVLVANGEIPYKSVIKVSEALIFGAWMMGQALAFAPNFGAAVSAAGRVMTLLERKPLVVDTPRPVVPEDYVAKGKIEYKNVKFRYPTRREVEVLQGLSLLIPFGKRIALVGPSGCGKSTLIQLLQRLYDPDFGNVHMDDYNIVTDMRLSTLRRNIGLVSQEPVLFDRTIAENIAYGDNSRKVSSDEIINAAKQANVHSFIAALPSAYETRVGARASQLSGGQKQRIAIARALVRNPRVLLLDEATSALDTHSEKVVQEALDRASEGRTSLIIAHRLSTIQNADMIVVINKGVVNEIGTHKELLAKRGIYAKLYELQCGIAEEPEE</sequence>
<comment type="similarity">
    <text evidence="2">Belongs to the ABC transporter superfamily. ABCB family. Multidrug resistance exporter (TC 3.A.1.201) subfamily.</text>
</comment>
<evidence type="ECO:0000256" key="1">
    <source>
        <dbReference type="ARBA" id="ARBA00004141"/>
    </source>
</evidence>
<feature type="transmembrane region" description="Helical" evidence="15">
    <location>
        <begin position="155"/>
        <end position="178"/>
    </location>
</feature>
<feature type="transmembrane region" description="Helical" evidence="15">
    <location>
        <begin position="877"/>
        <end position="897"/>
    </location>
</feature>
<feature type="transmembrane region" description="Helical" evidence="15">
    <location>
        <begin position="903"/>
        <end position="930"/>
    </location>
</feature>
<feature type="compositionally biased region" description="Low complexity" evidence="14">
    <location>
        <begin position="714"/>
        <end position="723"/>
    </location>
</feature>
<comment type="subcellular location">
    <subcellularLocation>
        <location evidence="1">Membrane</location>
        <topology evidence="1">Multi-pass membrane protein</topology>
    </subcellularLocation>
</comment>
<evidence type="ECO:0000259" key="16">
    <source>
        <dbReference type="PROSITE" id="PS50893"/>
    </source>
</evidence>
<dbReference type="GO" id="GO:0015421">
    <property type="term" value="F:ABC-type oligopeptide transporter activity"/>
    <property type="evidence" value="ECO:0007669"/>
    <property type="project" value="TreeGrafter"/>
</dbReference>
<feature type="transmembrane region" description="Helical" evidence="15">
    <location>
        <begin position="754"/>
        <end position="778"/>
    </location>
</feature>
<dbReference type="GO" id="GO:0005743">
    <property type="term" value="C:mitochondrial inner membrane"/>
    <property type="evidence" value="ECO:0007669"/>
    <property type="project" value="TreeGrafter"/>
</dbReference>
<dbReference type="CDD" id="cd18578">
    <property type="entry name" value="ABC_6TM_Pgp_ABCB1_D2_like"/>
    <property type="match status" value="1"/>
</dbReference>
<dbReference type="Proteomes" id="UP001231518">
    <property type="component" value="Chromosome 19"/>
</dbReference>
<accession>A0AAD8DWF0</accession>
<dbReference type="FunFam" id="3.40.50.300:FF:000479">
    <property type="entry name" value="Multidrug resistance protein 1A"/>
    <property type="match status" value="1"/>
</dbReference>
<protein>
    <recommendedName>
        <fullName evidence="3">ABC-type xenobiotic transporter</fullName>
        <ecNumber evidence="3">7.6.2.2</ecNumber>
    </recommendedName>
</protein>
<evidence type="ECO:0000256" key="5">
    <source>
        <dbReference type="ARBA" id="ARBA00022692"/>
    </source>
</evidence>
<keyword evidence="7" id="KW-0547">Nucleotide-binding</keyword>
<dbReference type="FunFam" id="1.20.1560.10:FF:000018">
    <property type="entry name" value="ATP-binding cassette subfamily B member 11"/>
    <property type="match status" value="1"/>
</dbReference>
<dbReference type="CDD" id="cd03249">
    <property type="entry name" value="ABC_MTABC3_MDL1_MDL2"/>
    <property type="match status" value="2"/>
</dbReference>
<dbReference type="EC" id="7.6.2.2" evidence="3"/>
<keyword evidence="11 15" id="KW-0472">Membrane</keyword>
<feature type="transmembrane region" description="Helical" evidence="15">
    <location>
        <begin position="798"/>
        <end position="823"/>
    </location>
</feature>
<gene>
    <name evidence="18" type="ORF">PYW07_006311</name>
</gene>
<feature type="region of interest" description="Disordered" evidence="14">
    <location>
        <begin position="677"/>
        <end position="700"/>
    </location>
</feature>
<dbReference type="InterPro" id="IPR003593">
    <property type="entry name" value="AAA+_ATPase"/>
</dbReference>
<dbReference type="InterPro" id="IPR003439">
    <property type="entry name" value="ABC_transporter-like_ATP-bd"/>
</dbReference>